<organism evidence="10 11">
    <name type="scientific">Viridibacillus arenosi FSL R5-213</name>
    <dbReference type="NCBI Taxonomy" id="1227360"/>
    <lineage>
        <taxon>Bacteria</taxon>
        <taxon>Bacillati</taxon>
        <taxon>Bacillota</taxon>
        <taxon>Bacilli</taxon>
        <taxon>Bacillales</taxon>
        <taxon>Caryophanaceae</taxon>
        <taxon>Viridibacillus</taxon>
    </lineage>
</organism>
<dbReference type="PATRIC" id="fig|1227360.4.peg.2713"/>
<keyword evidence="5 8" id="KW-0223">Dioxygenase</keyword>
<evidence type="ECO:0000256" key="6">
    <source>
        <dbReference type="ARBA" id="ARBA00023002"/>
    </source>
</evidence>
<dbReference type="RefSeq" id="WP_051448741.1">
    <property type="nucleotide sequence ID" value="NZ_ASQA01000033.1"/>
</dbReference>
<comment type="caution">
    <text evidence="10">The sequence shown here is derived from an EMBL/GenBank/DDBJ whole genome shotgun (WGS) entry which is preliminary data.</text>
</comment>
<reference evidence="10 11" key="1">
    <citation type="journal article" date="2014" name="BMC Genomics">
        <title>Genomic comparison of sporeforming bacilli isolated from milk.</title>
        <authorList>
            <person name="Moreno Switt A.I."/>
            <person name="Andrus A.D."/>
            <person name="Ranieri M.L."/>
            <person name="Orsi R.H."/>
            <person name="Ivy R."/>
            <person name="den Bakker H.C."/>
            <person name="Martin N.H."/>
            <person name="Wiedmann M."/>
            <person name="Boor K.J."/>
        </authorList>
    </citation>
    <scope>NUCLEOTIDE SEQUENCE [LARGE SCALE GENOMIC DNA]</scope>
    <source>
        <strain evidence="10 11">FSL R5-213</strain>
    </source>
</reference>
<dbReference type="InterPro" id="IPR000486">
    <property type="entry name" value="Xdiol_ring_cleave_dOase_1/2"/>
</dbReference>
<keyword evidence="7 8" id="KW-0408">Iron</keyword>
<dbReference type="Proteomes" id="UP000019062">
    <property type="component" value="Unassembled WGS sequence"/>
</dbReference>
<dbReference type="EMBL" id="ASQA01000033">
    <property type="protein sequence ID" value="ETT82887.1"/>
    <property type="molecule type" value="Genomic_DNA"/>
</dbReference>
<accession>W4ES81</accession>
<protein>
    <submittedName>
        <fullName evidence="10">Glyoxalase/bleomycin resistance protein/dioxygenase</fullName>
    </submittedName>
</protein>
<evidence type="ECO:0000256" key="4">
    <source>
        <dbReference type="ARBA" id="ARBA00022797"/>
    </source>
</evidence>
<dbReference type="PANTHER" id="PTHR43279">
    <property type="entry name" value="CATECHOL-2,3-DIOXYGENASE"/>
    <property type="match status" value="1"/>
</dbReference>
<evidence type="ECO:0000256" key="1">
    <source>
        <dbReference type="ARBA" id="ARBA00001954"/>
    </source>
</evidence>
<comment type="similarity">
    <text evidence="2 8">Belongs to the extradiol ring-cleavage dioxygenase family.</text>
</comment>
<dbReference type="InterPro" id="IPR004360">
    <property type="entry name" value="Glyas_Fos-R_dOase_dom"/>
</dbReference>
<name>W4ES81_9BACL</name>
<dbReference type="InterPro" id="IPR029068">
    <property type="entry name" value="Glyas_Bleomycin-R_OHBP_Dase"/>
</dbReference>
<dbReference type="Pfam" id="PF00903">
    <property type="entry name" value="Glyoxalase"/>
    <property type="match status" value="1"/>
</dbReference>
<keyword evidence="6 8" id="KW-0560">Oxidoreductase</keyword>
<evidence type="ECO:0000256" key="8">
    <source>
        <dbReference type="RuleBase" id="RU000683"/>
    </source>
</evidence>
<dbReference type="PROSITE" id="PS00082">
    <property type="entry name" value="EXTRADIOL_DIOXYGENAS"/>
    <property type="match status" value="1"/>
</dbReference>
<proteinExistence type="inferred from homology"/>
<keyword evidence="3" id="KW-0479">Metal-binding</keyword>
<evidence type="ECO:0000256" key="3">
    <source>
        <dbReference type="ARBA" id="ARBA00022723"/>
    </source>
</evidence>
<dbReference type="InterPro" id="IPR037523">
    <property type="entry name" value="VOC_core"/>
</dbReference>
<keyword evidence="11" id="KW-1185">Reference proteome</keyword>
<dbReference type="PROSITE" id="PS51819">
    <property type="entry name" value="VOC"/>
    <property type="match status" value="1"/>
</dbReference>
<evidence type="ECO:0000256" key="2">
    <source>
        <dbReference type="ARBA" id="ARBA00008784"/>
    </source>
</evidence>
<sequence length="285" mass="31775">MTFKLDPKMTLGYVQLRVQSLEKQKEFYQMLGFHVIKESNSEVIFGAGSTEPILILTTTEDAVPRPTRTTGLFHFAILVPSREDLAHVIGNLLEIGAPISGAGDHLYSEAFYLSDPEGNGIEIYRDLPRSEWLIEPNGQVNTATEPIDFKGIMALYKPERSWKGFPDGTILGHMHLNVTNLDDATSHFYLKALGLDLMTNFMDSAFFMSAGGYHHHIATNIWQGVGAPLPPENAIGLMGYSLKLSSKDELNKLKENLLTFNVSFSEDEGKIIVKDLNKSDMIFYA</sequence>
<evidence type="ECO:0000259" key="9">
    <source>
        <dbReference type="PROSITE" id="PS51819"/>
    </source>
</evidence>
<dbReference type="eggNOG" id="COG2514">
    <property type="taxonomic scope" value="Bacteria"/>
</dbReference>
<feature type="domain" description="VOC" evidence="9">
    <location>
        <begin position="10"/>
        <end position="126"/>
    </location>
</feature>
<dbReference type="GO" id="GO:0051213">
    <property type="term" value="F:dioxygenase activity"/>
    <property type="evidence" value="ECO:0007669"/>
    <property type="project" value="UniProtKB-KW"/>
</dbReference>
<dbReference type="AlphaFoldDB" id="W4ES81"/>
<evidence type="ECO:0000256" key="7">
    <source>
        <dbReference type="ARBA" id="ARBA00023004"/>
    </source>
</evidence>
<comment type="cofactor">
    <cofactor evidence="1 8">
        <name>Fe(2+)</name>
        <dbReference type="ChEBI" id="CHEBI:29033"/>
    </cofactor>
</comment>
<evidence type="ECO:0000313" key="10">
    <source>
        <dbReference type="EMBL" id="ETT82887.1"/>
    </source>
</evidence>
<dbReference type="GO" id="GO:0008198">
    <property type="term" value="F:ferrous iron binding"/>
    <property type="evidence" value="ECO:0007669"/>
    <property type="project" value="InterPro"/>
</dbReference>
<dbReference type="Gene3D" id="3.10.180.10">
    <property type="entry name" value="2,3-Dihydroxybiphenyl 1,2-Dioxygenase, domain 1"/>
    <property type="match status" value="2"/>
</dbReference>
<dbReference type="PANTHER" id="PTHR43279:SF1">
    <property type="entry name" value="CATECHOL-2,3-DIOXYGENASE"/>
    <property type="match status" value="1"/>
</dbReference>
<evidence type="ECO:0000313" key="11">
    <source>
        <dbReference type="Proteomes" id="UP000019062"/>
    </source>
</evidence>
<evidence type="ECO:0000256" key="5">
    <source>
        <dbReference type="ARBA" id="ARBA00022964"/>
    </source>
</evidence>
<keyword evidence="4 8" id="KW-0058">Aromatic hydrocarbons catabolism</keyword>
<dbReference type="SUPFAM" id="SSF54593">
    <property type="entry name" value="Glyoxalase/Bleomycin resistance protein/Dihydroxybiphenyl dioxygenase"/>
    <property type="match status" value="2"/>
</dbReference>
<gene>
    <name evidence="10" type="ORF">C176_13297</name>
</gene>